<dbReference type="PANTHER" id="PTHR12537:SF126">
    <property type="entry name" value="PUM-HD DOMAIN-CONTAINING PROTEIN"/>
    <property type="match status" value="1"/>
</dbReference>
<organism evidence="4 5">
    <name type="scientific">Trypanosoma congolense (strain IL3000)</name>
    <dbReference type="NCBI Taxonomy" id="1068625"/>
    <lineage>
        <taxon>Eukaryota</taxon>
        <taxon>Discoba</taxon>
        <taxon>Euglenozoa</taxon>
        <taxon>Kinetoplastea</taxon>
        <taxon>Metakinetoplastina</taxon>
        <taxon>Trypanosomatida</taxon>
        <taxon>Trypanosomatidae</taxon>
        <taxon>Trypanosoma</taxon>
        <taxon>Nannomonas</taxon>
    </lineage>
</organism>
<evidence type="ECO:0000313" key="5">
    <source>
        <dbReference type="Proteomes" id="UP000000702"/>
    </source>
</evidence>
<dbReference type="EMBL" id="CAEQ01002491">
    <property type="protein sequence ID" value="CCD16910.1"/>
    <property type="molecule type" value="Genomic_DNA"/>
</dbReference>
<dbReference type="AlphaFoldDB" id="F9WHW5"/>
<gene>
    <name evidence="4" type="ORF">TCIL3000_0_17930</name>
</gene>
<dbReference type="Pfam" id="PF00806">
    <property type="entry name" value="PUF"/>
    <property type="match status" value="2"/>
</dbReference>
<feature type="transmembrane region" description="Helical" evidence="3">
    <location>
        <begin position="12"/>
        <end position="37"/>
    </location>
</feature>
<keyword evidence="3" id="KW-0812">Transmembrane</keyword>
<dbReference type="VEuPathDB" id="TriTrypDB:TcIL3000_0_17930"/>
<keyword evidence="1" id="KW-0677">Repeat</keyword>
<dbReference type="GO" id="GO:0003729">
    <property type="term" value="F:mRNA binding"/>
    <property type="evidence" value="ECO:0007669"/>
    <property type="project" value="TreeGrafter"/>
</dbReference>
<dbReference type="PANTHER" id="PTHR12537">
    <property type="entry name" value="RNA BINDING PROTEIN PUMILIO-RELATED"/>
    <property type="match status" value="1"/>
</dbReference>
<evidence type="ECO:0000313" key="4">
    <source>
        <dbReference type="EMBL" id="CCD16910.1"/>
    </source>
</evidence>
<dbReference type="InterPro" id="IPR001313">
    <property type="entry name" value="Pumilio_RNA-bd_rpt"/>
</dbReference>
<feature type="transmembrane region" description="Helical" evidence="3">
    <location>
        <begin position="43"/>
        <end position="61"/>
    </location>
</feature>
<name>F9WHW5_TRYCI</name>
<dbReference type="InterPro" id="IPR011989">
    <property type="entry name" value="ARM-like"/>
</dbReference>
<keyword evidence="5" id="KW-1185">Reference proteome</keyword>
<dbReference type="SUPFAM" id="SSF48371">
    <property type="entry name" value="ARM repeat"/>
    <property type="match status" value="1"/>
</dbReference>
<evidence type="ECO:0000256" key="3">
    <source>
        <dbReference type="SAM" id="Phobius"/>
    </source>
</evidence>
<comment type="caution">
    <text evidence="4">The sequence shown here is derived from an EMBL/GenBank/DDBJ whole genome shotgun (WGS) entry which is preliminary data.</text>
</comment>
<keyword evidence="3" id="KW-0472">Membrane</keyword>
<dbReference type="GO" id="GO:0005737">
    <property type="term" value="C:cytoplasm"/>
    <property type="evidence" value="ECO:0007669"/>
    <property type="project" value="TreeGrafter"/>
</dbReference>
<dbReference type="Proteomes" id="UP000000702">
    <property type="component" value="Unassembled WGS sequence"/>
</dbReference>
<feature type="repeat" description="Pumilio" evidence="2">
    <location>
        <begin position="158"/>
        <end position="193"/>
    </location>
</feature>
<dbReference type="InterPro" id="IPR016024">
    <property type="entry name" value="ARM-type_fold"/>
</dbReference>
<sequence length="320" mass="36510">MFSFVFMLKLSAFFSFFFLRQKVFLIIFPHLILLYIIACDLSVLRYMLISFLSILLLLYDVDGGGKFSAWDHTKKRTMPGMRLDFLNNVSQRAATGRSMPLHQVEAVVLYGKPEQRGKVIQKVLANAYALCLNKTTHYLLHTVLERCDNNIGVQVLFQLRRKIVDLSHSPVGNIIVQEMIDKLPVRQKKEIAEMFVLNTEEDEFRQLCQHPFGNRVAQKIIENSITCEIVEERLVPFLWHLAVHPHGQRAVASYIDSTEEGWRQVCKAILGLSENVLEEGGSQTSKVAENAKEGCSSEGKSDEYALIKQVSRLFRANTTV</sequence>
<proteinExistence type="predicted"/>
<evidence type="ECO:0000256" key="1">
    <source>
        <dbReference type="ARBA" id="ARBA00022737"/>
    </source>
</evidence>
<evidence type="ECO:0000256" key="2">
    <source>
        <dbReference type="PROSITE-ProRule" id="PRU00317"/>
    </source>
</evidence>
<accession>F9WHW5</accession>
<reference evidence="4 5" key="2">
    <citation type="journal article" date="2012" name="Proc. Natl. Acad. Sci. U.S.A.">
        <title>Antigenic diversity is generated by distinct evolutionary mechanisms in African trypanosome species.</title>
        <authorList>
            <person name="Jackson A.P."/>
            <person name="Berry A."/>
            <person name="Aslett M."/>
            <person name="Allison H.C."/>
            <person name="Burton P."/>
            <person name="Vavrova-Anderson J."/>
            <person name="Brown R."/>
            <person name="Browne H."/>
            <person name="Corton N."/>
            <person name="Hauser H."/>
            <person name="Gamble J."/>
            <person name="Gilderthorp R."/>
            <person name="Marcello L."/>
            <person name="McQuillan J."/>
            <person name="Otto T.D."/>
            <person name="Quail M.A."/>
            <person name="Sanders M.J."/>
            <person name="van Tonder A."/>
            <person name="Ginger M.L."/>
            <person name="Field M.C."/>
            <person name="Barry J.D."/>
            <person name="Hertz-Fowler C."/>
            <person name="Berriman M."/>
        </authorList>
    </citation>
    <scope>NUCLEOTIDE SEQUENCE [LARGE SCALE GENOMIC DNA]</scope>
    <source>
        <strain evidence="4 5">IL3000</strain>
    </source>
</reference>
<reference evidence="5" key="1">
    <citation type="submission" date="2011-07" db="EMBL/GenBank/DDBJ databases">
        <title>Divergent evolution of antigenic variation in African trypanosomes.</title>
        <authorList>
            <person name="Jackson A.P."/>
            <person name="Berry A."/>
            <person name="Allison H.C."/>
            <person name="Burton P."/>
            <person name="Anderson J."/>
            <person name="Aslett M."/>
            <person name="Brown R."/>
            <person name="Corton N."/>
            <person name="Harris D."/>
            <person name="Hauser H."/>
            <person name="Gamble J."/>
            <person name="Gilderthorp R."/>
            <person name="McQuillan J."/>
            <person name="Quail M.A."/>
            <person name="Sanders M."/>
            <person name="Van Tonder A."/>
            <person name="Ginger M.L."/>
            <person name="Donelson J.E."/>
            <person name="Field M.C."/>
            <person name="Barry J.D."/>
            <person name="Berriman M."/>
            <person name="Hertz-Fowler C."/>
        </authorList>
    </citation>
    <scope>NUCLEOTIDE SEQUENCE [LARGE SCALE GENOMIC DNA]</scope>
    <source>
        <strain evidence="5">IL3000</strain>
    </source>
</reference>
<dbReference type="PROSITE" id="PS50302">
    <property type="entry name" value="PUM"/>
    <property type="match status" value="2"/>
</dbReference>
<dbReference type="Gene3D" id="1.25.10.10">
    <property type="entry name" value="Leucine-rich Repeat Variant"/>
    <property type="match status" value="1"/>
</dbReference>
<feature type="repeat" description="Pumilio" evidence="2">
    <location>
        <begin position="198"/>
        <end position="236"/>
    </location>
</feature>
<dbReference type="SMART" id="SM00025">
    <property type="entry name" value="Pumilio"/>
    <property type="match status" value="2"/>
</dbReference>
<dbReference type="GO" id="GO:0010608">
    <property type="term" value="P:post-transcriptional regulation of gene expression"/>
    <property type="evidence" value="ECO:0007669"/>
    <property type="project" value="TreeGrafter"/>
</dbReference>
<keyword evidence="3" id="KW-1133">Transmembrane helix</keyword>
<protein>
    <submittedName>
        <fullName evidence="4">WGS project CAEQ00000000 data, annotated contig 699</fullName>
    </submittedName>
</protein>